<keyword evidence="9" id="KW-0325">Glycoprotein</keyword>
<comment type="subcellular location">
    <subcellularLocation>
        <location evidence="1">Cell membrane</location>
        <topology evidence="1">Multi-pass membrane protein</topology>
    </subcellularLocation>
</comment>
<proteinExistence type="predicted"/>
<evidence type="ECO:0000256" key="2">
    <source>
        <dbReference type="ARBA" id="ARBA00022475"/>
    </source>
</evidence>
<dbReference type="GeneID" id="110070454"/>
<feature type="signal peptide" evidence="12">
    <location>
        <begin position="1"/>
        <end position="17"/>
    </location>
</feature>
<feature type="transmembrane region" description="Helical" evidence="11">
    <location>
        <begin position="796"/>
        <end position="820"/>
    </location>
</feature>
<dbReference type="Pfam" id="PF00003">
    <property type="entry name" value="7tm_3"/>
    <property type="match status" value="1"/>
</dbReference>
<protein>
    <submittedName>
        <fullName evidence="15">Vomeronasal type-2 receptor 26-like</fullName>
    </submittedName>
</protein>
<evidence type="ECO:0000256" key="8">
    <source>
        <dbReference type="ARBA" id="ARBA00023170"/>
    </source>
</evidence>
<dbReference type="Gene3D" id="3.40.50.2300">
    <property type="match status" value="2"/>
</dbReference>
<feature type="transmembrane region" description="Helical" evidence="11">
    <location>
        <begin position="764"/>
        <end position="784"/>
    </location>
</feature>
<dbReference type="PRINTS" id="PR01535">
    <property type="entry name" value="VOMERONASL2R"/>
</dbReference>
<dbReference type="AlphaFoldDB" id="A0A6J0SJB9"/>
<organism evidence="14 15">
    <name type="scientific">Pogona vitticeps</name>
    <name type="common">central bearded dragon</name>
    <dbReference type="NCBI Taxonomy" id="103695"/>
    <lineage>
        <taxon>Eukaryota</taxon>
        <taxon>Metazoa</taxon>
        <taxon>Chordata</taxon>
        <taxon>Craniata</taxon>
        <taxon>Vertebrata</taxon>
        <taxon>Euteleostomi</taxon>
        <taxon>Lepidosauria</taxon>
        <taxon>Squamata</taxon>
        <taxon>Bifurcata</taxon>
        <taxon>Unidentata</taxon>
        <taxon>Episquamata</taxon>
        <taxon>Toxicofera</taxon>
        <taxon>Iguania</taxon>
        <taxon>Acrodonta</taxon>
        <taxon>Agamidae</taxon>
        <taxon>Amphibolurinae</taxon>
        <taxon>Pogona</taxon>
    </lineage>
</organism>
<feature type="chain" id="PRO_5046295491" evidence="12">
    <location>
        <begin position="18"/>
        <end position="839"/>
    </location>
</feature>
<dbReference type="GO" id="GO:0004930">
    <property type="term" value="F:G protein-coupled receptor activity"/>
    <property type="evidence" value="ECO:0007669"/>
    <property type="project" value="UniProtKB-KW"/>
</dbReference>
<feature type="domain" description="G-protein coupled receptors family 3 profile" evidence="13">
    <location>
        <begin position="570"/>
        <end position="825"/>
    </location>
</feature>
<keyword evidence="10" id="KW-0807">Transducer</keyword>
<dbReference type="KEGG" id="pvt:110070454"/>
<keyword evidence="7 11" id="KW-0472">Membrane</keyword>
<dbReference type="InterPro" id="IPR011500">
    <property type="entry name" value="GPCR_3_9-Cys_dom"/>
</dbReference>
<dbReference type="InterPro" id="IPR000068">
    <property type="entry name" value="GPCR_3_Ca_sens_rcpt-rel"/>
</dbReference>
<evidence type="ECO:0000256" key="4">
    <source>
        <dbReference type="ARBA" id="ARBA00022729"/>
    </source>
</evidence>
<dbReference type="PROSITE" id="PS50259">
    <property type="entry name" value="G_PROTEIN_RECEP_F3_4"/>
    <property type="match status" value="1"/>
</dbReference>
<accession>A0A6J0SJB9</accession>
<feature type="transmembrane region" description="Helical" evidence="11">
    <location>
        <begin position="570"/>
        <end position="596"/>
    </location>
</feature>
<dbReference type="RefSeq" id="XP_020633799.2">
    <property type="nucleotide sequence ID" value="XM_020778140.2"/>
</dbReference>
<evidence type="ECO:0000256" key="3">
    <source>
        <dbReference type="ARBA" id="ARBA00022692"/>
    </source>
</evidence>
<keyword evidence="6" id="KW-0297">G-protein coupled receptor</keyword>
<dbReference type="Pfam" id="PF07562">
    <property type="entry name" value="NCD3G"/>
    <property type="match status" value="1"/>
</dbReference>
<evidence type="ECO:0000313" key="14">
    <source>
        <dbReference type="Proteomes" id="UP001652642"/>
    </source>
</evidence>
<feature type="transmembrane region" description="Helical" evidence="11">
    <location>
        <begin position="640"/>
        <end position="669"/>
    </location>
</feature>
<keyword evidence="2" id="KW-1003">Cell membrane</keyword>
<dbReference type="CDD" id="cd15283">
    <property type="entry name" value="7tmC_V2R_pheromone"/>
    <property type="match status" value="1"/>
</dbReference>
<evidence type="ECO:0000256" key="12">
    <source>
        <dbReference type="SAM" id="SignalP"/>
    </source>
</evidence>
<evidence type="ECO:0000256" key="11">
    <source>
        <dbReference type="SAM" id="Phobius"/>
    </source>
</evidence>
<feature type="transmembrane region" description="Helical" evidence="11">
    <location>
        <begin position="608"/>
        <end position="628"/>
    </location>
</feature>
<evidence type="ECO:0000256" key="10">
    <source>
        <dbReference type="ARBA" id="ARBA00023224"/>
    </source>
</evidence>
<gene>
    <name evidence="15" type="primary">LOC110070454</name>
</gene>
<evidence type="ECO:0000259" key="13">
    <source>
        <dbReference type="PROSITE" id="PS50259"/>
    </source>
</evidence>
<dbReference type="PANTHER" id="PTHR24061">
    <property type="entry name" value="CALCIUM-SENSING RECEPTOR-RELATED"/>
    <property type="match status" value="1"/>
</dbReference>
<dbReference type="InterPro" id="IPR004073">
    <property type="entry name" value="GPCR_3_vmron_rcpt_2"/>
</dbReference>
<dbReference type="PANTHER" id="PTHR24061:SF599">
    <property type="entry name" value="G-PROTEIN COUPLED RECEPTORS FAMILY 3 PROFILE DOMAIN-CONTAINING PROTEIN"/>
    <property type="match status" value="1"/>
</dbReference>
<keyword evidence="3 11" id="KW-0812">Transmembrane</keyword>
<dbReference type="Pfam" id="PF01094">
    <property type="entry name" value="ANF_receptor"/>
    <property type="match status" value="1"/>
</dbReference>
<dbReference type="InterPro" id="IPR000337">
    <property type="entry name" value="GPCR_3"/>
</dbReference>
<evidence type="ECO:0000256" key="7">
    <source>
        <dbReference type="ARBA" id="ARBA00023136"/>
    </source>
</evidence>
<feature type="transmembrane region" description="Helical" evidence="11">
    <location>
        <begin position="681"/>
        <end position="702"/>
    </location>
</feature>
<evidence type="ECO:0000256" key="1">
    <source>
        <dbReference type="ARBA" id="ARBA00004651"/>
    </source>
</evidence>
<name>A0A6J0SJB9_9SAUR</name>
<dbReference type="PROSITE" id="PS00981">
    <property type="entry name" value="G_PROTEIN_RECEP_F3_3"/>
    <property type="match status" value="1"/>
</dbReference>
<sequence length="839" mass="95182">MFPFLGSILALLSQVLCKTSTSRCVTSNPPSFKHKYYYPGDLIIAAVTSQLYMASSHITFRRHPSEELFDEIINFVAKWTSLASMELLSTHDRFVPNYKCDDQNNVVSVIVGPNSHIFNFVATTLHFYKIPLLTYGSAPAGTTNSQFYFYHQMFPDEYHQNAGILQLLLNFKWTWVGVIFLGDERGEMFVQHVVPLFSQRGICYDFIQELPRASFFTQIDEMVTMWVERYKYIAQSTATVVIIHGENQVMIFLRIFLKVLEFEDVQMKTKGKVYIMMAQIEFTTLPLLKDWDIEIMHGVISFAVSSKEILGFQHFLQTRNPTSEKEENLIRIFWEQVFQCSFTNAISNENTEKICTGEEKLDTLPGSVFEMNMTGQSYSVYNAVYVVAHALQTMHLSKSKRTPVAYSRMLVNQQLWQLHHYLRSVSFNNSAGEKVSFDKNGKIEAGFDIINWIRCSNNSFIRVKVGNLDSKTSSNKLLRISVDDITWPSIFNQTPPLSLCNENCHPGYNKIKLEGKPFCCYDCVACPEGKISNQEDMDDCIQCQEDQYPNNAHNVCVPKYISFLSYQEPLGITLATSAVSFSLITVLVLGIFIKYWDTPVVRANNQNLTVTLLLVLLLSFLCTLLFIGQPRKLTCFLRHTAFAVIFSMALSCILAKTVVVILAFLATIPGSKMRKWVGKRLSSFIVSSCSVIQAMICIVWLATSPPFPDVDMHSMIEGIVLECNEGSAIMLYCVLGFMGLLAIISFTMAFLARKLPSSFNEAKFITFSMLVFCCVWLSFVPTYLSTKGKYTVAVEVFSILASSGGLLGCIFFPKCFIILVRPELNKHGQLIIKDKKRVI</sequence>
<dbReference type="InterPro" id="IPR017978">
    <property type="entry name" value="GPCR_3_C"/>
</dbReference>
<feature type="transmembrane region" description="Helical" evidence="11">
    <location>
        <begin position="729"/>
        <end position="752"/>
    </location>
</feature>
<dbReference type="PRINTS" id="PR00248">
    <property type="entry name" value="GPCRMGR"/>
</dbReference>
<dbReference type="GO" id="GO:0005886">
    <property type="term" value="C:plasma membrane"/>
    <property type="evidence" value="ECO:0007669"/>
    <property type="project" value="UniProtKB-SubCell"/>
</dbReference>
<dbReference type="InterPro" id="IPR028082">
    <property type="entry name" value="Peripla_BP_I"/>
</dbReference>
<reference evidence="15" key="1">
    <citation type="submission" date="2025-08" db="UniProtKB">
        <authorList>
            <consortium name="RefSeq"/>
        </authorList>
    </citation>
    <scope>IDENTIFICATION</scope>
</reference>
<dbReference type="Gene3D" id="2.10.50.30">
    <property type="entry name" value="GPCR, family 3, nine cysteines domain"/>
    <property type="match status" value="1"/>
</dbReference>
<dbReference type="InParanoid" id="A0A6J0SJB9"/>
<keyword evidence="5 11" id="KW-1133">Transmembrane helix</keyword>
<evidence type="ECO:0000313" key="15">
    <source>
        <dbReference type="RefSeq" id="XP_020633799.2"/>
    </source>
</evidence>
<keyword evidence="14" id="KW-1185">Reference proteome</keyword>
<dbReference type="InterPro" id="IPR017979">
    <property type="entry name" value="GPCR_3_CS"/>
</dbReference>
<dbReference type="InterPro" id="IPR038550">
    <property type="entry name" value="GPCR_3_9-Cys_sf"/>
</dbReference>
<dbReference type="InterPro" id="IPR001828">
    <property type="entry name" value="ANF_lig-bd_rcpt"/>
</dbReference>
<evidence type="ECO:0000256" key="9">
    <source>
        <dbReference type="ARBA" id="ARBA00023180"/>
    </source>
</evidence>
<evidence type="ECO:0000256" key="6">
    <source>
        <dbReference type="ARBA" id="ARBA00023040"/>
    </source>
</evidence>
<dbReference type="SUPFAM" id="SSF53822">
    <property type="entry name" value="Periplasmic binding protein-like I"/>
    <property type="match status" value="1"/>
</dbReference>
<evidence type="ECO:0000256" key="5">
    <source>
        <dbReference type="ARBA" id="ARBA00022989"/>
    </source>
</evidence>
<dbReference type="OrthoDB" id="5984008at2759"/>
<keyword evidence="8" id="KW-0675">Receptor</keyword>
<keyword evidence="4 12" id="KW-0732">Signal</keyword>
<dbReference type="Proteomes" id="UP001652642">
    <property type="component" value="Chromosome 6"/>
</dbReference>